<dbReference type="SUPFAM" id="SSF101690">
    <property type="entry name" value="PAZ domain"/>
    <property type="match status" value="1"/>
</dbReference>
<dbReference type="Gene3D" id="2.170.260.10">
    <property type="entry name" value="paz domain"/>
    <property type="match status" value="1"/>
</dbReference>
<feature type="compositionally biased region" description="Low complexity" evidence="1">
    <location>
        <begin position="173"/>
        <end position="186"/>
    </location>
</feature>
<dbReference type="CDD" id="cd02846">
    <property type="entry name" value="PAZ_argonaute_like"/>
    <property type="match status" value="1"/>
</dbReference>
<feature type="compositionally biased region" description="Pro residues" evidence="1">
    <location>
        <begin position="124"/>
        <end position="145"/>
    </location>
</feature>
<protein>
    <recommendedName>
        <fullName evidence="2">Piwi domain-containing protein</fullName>
    </recommendedName>
</protein>
<reference evidence="3 4" key="1">
    <citation type="submission" date="2024-09" db="EMBL/GenBank/DDBJ databases">
        <title>T2T genomes of carrot and Alternaria dauci and their utility for understanding host-pathogen interaction during carrot leaf blight disease.</title>
        <authorList>
            <person name="Liu W."/>
            <person name="Xu S."/>
            <person name="Ou C."/>
            <person name="Liu X."/>
            <person name="Zhuang F."/>
            <person name="Deng X.W."/>
        </authorList>
    </citation>
    <scope>NUCLEOTIDE SEQUENCE [LARGE SCALE GENOMIC DNA]</scope>
    <source>
        <strain evidence="3 4">A2016</strain>
    </source>
</reference>
<organism evidence="3 4">
    <name type="scientific">Alternaria dauci</name>
    <dbReference type="NCBI Taxonomy" id="48095"/>
    <lineage>
        <taxon>Eukaryota</taxon>
        <taxon>Fungi</taxon>
        <taxon>Dikarya</taxon>
        <taxon>Ascomycota</taxon>
        <taxon>Pezizomycotina</taxon>
        <taxon>Dothideomycetes</taxon>
        <taxon>Pleosporomycetidae</taxon>
        <taxon>Pleosporales</taxon>
        <taxon>Pleosporineae</taxon>
        <taxon>Pleosporaceae</taxon>
        <taxon>Alternaria</taxon>
        <taxon>Alternaria sect. Porri</taxon>
    </lineage>
</organism>
<name>A0ABR3URB5_9PLEO</name>
<dbReference type="InterPro" id="IPR003165">
    <property type="entry name" value="Piwi"/>
</dbReference>
<comment type="caution">
    <text evidence="3">The sequence shown here is derived from an EMBL/GenBank/DDBJ whole genome shotgun (WGS) entry which is preliminary data.</text>
</comment>
<evidence type="ECO:0000313" key="4">
    <source>
        <dbReference type="Proteomes" id="UP001578633"/>
    </source>
</evidence>
<dbReference type="PROSITE" id="PS50822">
    <property type="entry name" value="PIWI"/>
    <property type="match status" value="1"/>
</dbReference>
<proteinExistence type="predicted"/>
<sequence length="1179" mass="131715">MSKIPDMSLETARDKLGAEFLRRIDGGDFKHPKCIWCKAGGTNNKKNNHSLMDCPTAYPLDNNRTQLSADVLGAGKEDAAAAYIHQKQLLVYPRHDNATTFSAQLPRSQMARYTVPVPTTLAPPLTPHPTTSAPPLPHPLTPHPAPLGLSTPYAPSVPSHNPITPVTSPQPPASSASQRVPSSVPPTSIGQASSGFASSLPVPTTGSTSAATAQIEPTVVSQSLVSSAVASVNLQDAPTINFKEVASSHTRPEASSNKDGNSVLVDNKLVEKLSHLEDTSKYPLRTSLRVGPNKNTVITNYFQMNINPNATFYEYRIKGIPASESRAGKKRYMETAIQNIPFLHQNTGSFATDNIETIISWENLHEQITSEQVSHGDPVTRAGGEWRLVDIIDRDTKTRLDFCYSGQIDIAGLLSYANTMNTDPTAYNPSSAETALNIIMAKCIANNNTLHLNNHKFYVRDAGQDLKTYGQGNIAPLRALRGYSYRVHPGMGSILLNMSPANSAFWRPLMVSEVLLHGRGPFGGTTEDVTRALRNVRVYVVYNRDSKDKRCKHLNCTDRNCRANDRAGMVSMDVQHARLKTVRGFGRKCNQQTFPWEHKDARGNAIAGATTNPTVQQYQFAQYRQQLKHPGLPAVNVGTTLKPTWFAPEHLRIVPDQIYAKIIPDGVANNFHREACQRPAEIRSRIEQEGLRHIPIDAETHILNTTFLHRNTANVSWKLILEPGIWNDSATRLIDNFNLQLRNTGVSVNPQHEGAPLVLPETTEFRLRNTIRTYLKEPKTKVPDIFVLLMKDKNQKLYSSFKYLTDKVFVLQSICMTLNSMRGGGIAQYMANVAMKANLKMAGINHSAAGVDTWLDKTLVLGADCTHPGSGALKGSPSVAAVVGSLEANGGRFRGKLKLHPGKQEIIYDLENFLLDHFTDWYTHHQGKFPENVLYYRDGLAGIEKAFDNLVKAKGGENIPKLKITAIIVTKRHSTRFFPHKKSDEMNNGNCKPGLLVDSVITSPYYADFYLQSHNGIKGTARSAHYTVIRNDMTMTTNELEDLTHRLNHTYVRATLGVSYAAPAYYADRLCERARCYLREWYNPDTDKRQHYHNKLVDTERTVEQRRNNINANMPARTRGHKKTEADIKAEKDDVEDIENSMRTWLRPQYEARWDAQPDDAIPDVEGRKRRFEQTMYWM</sequence>
<evidence type="ECO:0000313" key="3">
    <source>
        <dbReference type="EMBL" id="KAL1798359.1"/>
    </source>
</evidence>
<feature type="compositionally biased region" description="Polar residues" evidence="1">
    <location>
        <begin position="188"/>
        <end position="209"/>
    </location>
</feature>
<dbReference type="GeneID" id="96082718"/>
<keyword evidence="4" id="KW-1185">Reference proteome</keyword>
<dbReference type="PANTHER" id="PTHR22891">
    <property type="entry name" value="EUKARYOTIC TRANSLATION INITIATION FACTOR 2C"/>
    <property type="match status" value="1"/>
</dbReference>
<dbReference type="InterPro" id="IPR036397">
    <property type="entry name" value="RNaseH_sf"/>
</dbReference>
<dbReference type="Gene3D" id="3.40.50.2300">
    <property type="match status" value="1"/>
</dbReference>
<dbReference type="SUPFAM" id="SSF53098">
    <property type="entry name" value="Ribonuclease H-like"/>
    <property type="match status" value="1"/>
</dbReference>
<dbReference type="InterPro" id="IPR012337">
    <property type="entry name" value="RNaseH-like_sf"/>
</dbReference>
<evidence type="ECO:0000256" key="1">
    <source>
        <dbReference type="SAM" id="MobiDB-lite"/>
    </source>
</evidence>
<dbReference type="Gene3D" id="3.30.420.10">
    <property type="entry name" value="Ribonuclease H-like superfamily/Ribonuclease H"/>
    <property type="match status" value="1"/>
</dbReference>
<dbReference type="EMBL" id="JBHGVX010000002">
    <property type="protein sequence ID" value="KAL1798359.1"/>
    <property type="molecule type" value="Genomic_DNA"/>
</dbReference>
<dbReference type="InterPro" id="IPR036085">
    <property type="entry name" value="PAZ_dom_sf"/>
</dbReference>
<evidence type="ECO:0000259" key="2">
    <source>
        <dbReference type="PROSITE" id="PS50822"/>
    </source>
</evidence>
<gene>
    <name evidence="3" type="ORF">ACET3X_002396</name>
</gene>
<dbReference type="RefSeq" id="XP_069308943.1">
    <property type="nucleotide sequence ID" value="XM_069449134.1"/>
</dbReference>
<feature type="domain" description="Piwi" evidence="2">
    <location>
        <begin position="785"/>
        <end position="1079"/>
    </location>
</feature>
<feature type="region of interest" description="Disordered" evidence="1">
    <location>
        <begin position="118"/>
        <end position="209"/>
    </location>
</feature>
<dbReference type="SMART" id="SM00950">
    <property type="entry name" value="Piwi"/>
    <property type="match status" value="1"/>
</dbReference>
<accession>A0ABR3URB5</accession>
<dbReference type="Pfam" id="PF02171">
    <property type="entry name" value="Piwi"/>
    <property type="match status" value="1"/>
</dbReference>
<dbReference type="Proteomes" id="UP001578633">
    <property type="component" value="Chromosome 2"/>
</dbReference>